<sequence length="314" mass="32700">MPRDETRALLSPAACAAFVTAMPALFVLLWSTGFIGARFVLPHSQPLTFLALRFAITVALFLPLVWLARAPWPARPALAGHAMVAGLLLHGGYLGGVFVAIEWGLPAGIAALIAGLQPLLTAVAAGPLLGERVSARQWLGLGLGLVGVVMVLGDKLAPRAGALFDGFGPEAVAAAAVAVLAITAGTLYQKRYCGGLDPRTGAVFQFGAAMLAMLAAVWVTGEDTTIAWTPGFVFGLVWLVVVLSIGAVTLLMLLIRLGEAARVASLFYLVPPVTALLAWLLFDERLGVLALAGMAVVAVGVLLASGWPRRRRPA</sequence>
<dbReference type="Proteomes" id="UP000555728">
    <property type="component" value="Unassembled WGS sequence"/>
</dbReference>
<dbReference type="EMBL" id="JACIGI010000009">
    <property type="protein sequence ID" value="MBB4285789.1"/>
    <property type="molecule type" value="Genomic_DNA"/>
</dbReference>
<keyword evidence="9" id="KW-1185">Reference proteome</keyword>
<dbReference type="PANTHER" id="PTHR32322">
    <property type="entry name" value="INNER MEMBRANE TRANSPORTER"/>
    <property type="match status" value="1"/>
</dbReference>
<feature type="transmembrane region" description="Helical" evidence="6">
    <location>
        <begin position="266"/>
        <end position="282"/>
    </location>
</feature>
<feature type="transmembrane region" description="Helical" evidence="6">
    <location>
        <begin position="12"/>
        <end position="35"/>
    </location>
</feature>
<name>A0A7W6S025_9PROT</name>
<dbReference type="PANTHER" id="PTHR32322:SF2">
    <property type="entry name" value="EAMA DOMAIN-CONTAINING PROTEIN"/>
    <property type="match status" value="1"/>
</dbReference>
<dbReference type="AlphaFoldDB" id="A0A7W6S025"/>
<evidence type="ECO:0000256" key="6">
    <source>
        <dbReference type="SAM" id="Phobius"/>
    </source>
</evidence>
<dbReference type="InterPro" id="IPR037185">
    <property type="entry name" value="EmrE-like"/>
</dbReference>
<feature type="transmembrane region" description="Helical" evidence="6">
    <location>
        <begin position="78"/>
        <end position="101"/>
    </location>
</feature>
<feature type="transmembrane region" description="Helical" evidence="6">
    <location>
        <begin position="169"/>
        <end position="188"/>
    </location>
</feature>
<dbReference type="InterPro" id="IPR000620">
    <property type="entry name" value="EamA_dom"/>
</dbReference>
<feature type="transmembrane region" description="Helical" evidence="6">
    <location>
        <begin position="232"/>
        <end position="254"/>
    </location>
</feature>
<feature type="transmembrane region" description="Helical" evidence="6">
    <location>
        <begin position="288"/>
        <end position="307"/>
    </location>
</feature>
<evidence type="ECO:0000256" key="2">
    <source>
        <dbReference type="ARBA" id="ARBA00007362"/>
    </source>
</evidence>
<comment type="caution">
    <text evidence="8">The sequence shown here is derived from an EMBL/GenBank/DDBJ whole genome shotgun (WGS) entry which is preliminary data.</text>
</comment>
<protein>
    <submittedName>
        <fullName evidence="8">Drug/metabolite transporter (DMT)-like permease</fullName>
    </submittedName>
</protein>
<feature type="transmembrane region" description="Helical" evidence="6">
    <location>
        <begin position="107"/>
        <end position="126"/>
    </location>
</feature>
<proteinExistence type="inferred from homology"/>
<evidence type="ECO:0000256" key="5">
    <source>
        <dbReference type="ARBA" id="ARBA00023136"/>
    </source>
</evidence>
<evidence type="ECO:0000313" key="8">
    <source>
        <dbReference type="EMBL" id="MBB4285789.1"/>
    </source>
</evidence>
<evidence type="ECO:0000256" key="4">
    <source>
        <dbReference type="ARBA" id="ARBA00022989"/>
    </source>
</evidence>
<comment type="subcellular location">
    <subcellularLocation>
        <location evidence="1">Membrane</location>
        <topology evidence="1">Multi-pass membrane protein</topology>
    </subcellularLocation>
</comment>
<accession>A0A7W6S025</accession>
<dbReference type="GO" id="GO:0016020">
    <property type="term" value="C:membrane"/>
    <property type="evidence" value="ECO:0007669"/>
    <property type="project" value="UniProtKB-SubCell"/>
</dbReference>
<evidence type="ECO:0000256" key="3">
    <source>
        <dbReference type="ARBA" id="ARBA00022692"/>
    </source>
</evidence>
<reference evidence="8 9" key="1">
    <citation type="submission" date="2020-08" db="EMBL/GenBank/DDBJ databases">
        <title>Genome sequencing of Purple Non-Sulfur Bacteria from various extreme environments.</title>
        <authorList>
            <person name="Mayer M."/>
        </authorList>
    </citation>
    <scope>NUCLEOTIDE SEQUENCE [LARGE SCALE GENOMIC DNA]</scope>
    <source>
        <strain evidence="8 9">JA135</strain>
    </source>
</reference>
<dbReference type="InterPro" id="IPR050638">
    <property type="entry name" value="AA-Vitamin_Transporters"/>
</dbReference>
<feature type="domain" description="EamA" evidence="7">
    <location>
        <begin position="172"/>
        <end position="305"/>
    </location>
</feature>
<evidence type="ECO:0000259" key="7">
    <source>
        <dbReference type="Pfam" id="PF00892"/>
    </source>
</evidence>
<organism evidence="8 9">
    <name type="scientific">Roseospira goensis</name>
    <dbReference type="NCBI Taxonomy" id="391922"/>
    <lineage>
        <taxon>Bacteria</taxon>
        <taxon>Pseudomonadati</taxon>
        <taxon>Pseudomonadota</taxon>
        <taxon>Alphaproteobacteria</taxon>
        <taxon>Rhodospirillales</taxon>
        <taxon>Rhodospirillaceae</taxon>
        <taxon>Roseospira</taxon>
    </lineage>
</organism>
<evidence type="ECO:0000313" key="9">
    <source>
        <dbReference type="Proteomes" id="UP000555728"/>
    </source>
</evidence>
<evidence type="ECO:0000256" key="1">
    <source>
        <dbReference type="ARBA" id="ARBA00004141"/>
    </source>
</evidence>
<keyword evidence="3 6" id="KW-0812">Transmembrane</keyword>
<keyword evidence="5 6" id="KW-0472">Membrane</keyword>
<feature type="transmembrane region" description="Helical" evidence="6">
    <location>
        <begin position="200"/>
        <end position="220"/>
    </location>
</feature>
<keyword evidence="4 6" id="KW-1133">Transmembrane helix</keyword>
<feature type="transmembrane region" description="Helical" evidence="6">
    <location>
        <begin position="47"/>
        <end position="66"/>
    </location>
</feature>
<gene>
    <name evidence="8" type="ORF">GGD88_001509</name>
</gene>
<dbReference type="SUPFAM" id="SSF103481">
    <property type="entry name" value="Multidrug resistance efflux transporter EmrE"/>
    <property type="match status" value="2"/>
</dbReference>
<dbReference type="Gene3D" id="1.10.3730.20">
    <property type="match status" value="1"/>
</dbReference>
<feature type="transmembrane region" description="Helical" evidence="6">
    <location>
        <begin position="138"/>
        <end position="157"/>
    </location>
</feature>
<comment type="similarity">
    <text evidence="2">Belongs to the EamA transporter family.</text>
</comment>
<feature type="domain" description="EamA" evidence="7">
    <location>
        <begin position="25"/>
        <end position="152"/>
    </location>
</feature>
<dbReference type="RefSeq" id="WP_246423632.1">
    <property type="nucleotide sequence ID" value="NZ_JACIGI010000009.1"/>
</dbReference>
<dbReference type="Pfam" id="PF00892">
    <property type="entry name" value="EamA"/>
    <property type="match status" value="2"/>
</dbReference>